<feature type="chain" id="PRO_5002172250" description="TM7S3/TM198-like domain-containing protein" evidence="7">
    <location>
        <begin position="22"/>
        <end position="854"/>
    </location>
</feature>
<feature type="transmembrane region" description="Helical" evidence="6">
    <location>
        <begin position="236"/>
        <end position="253"/>
    </location>
</feature>
<keyword evidence="10" id="KW-1185">Reference proteome</keyword>
<dbReference type="InterPro" id="IPR025256">
    <property type="entry name" value="TM7S3/TM198-like_dom"/>
</dbReference>
<evidence type="ECO:0000256" key="3">
    <source>
        <dbReference type="ARBA" id="ARBA00022989"/>
    </source>
</evidence>
<dbReference type="PANTHER" id="PTHR39469">
    <property type="entry name" value="CHROMOSOME 1, WHOLE GENOME SHOTGUN SEQUENCE"/>
    <property type="match status" value="1"/>
</dbReference>
<reference evidence="9 10" key="1">
    <citation type="submission" date="2014-04" db="EMBL/GenBank/DDBJ databases">
        <title>Evolutionary Origins and Diversification of the Mycorrhizal Mutualists.</title>
        <authorList>
            <consortium name="DOE Joint Genome Institute"/>
            <consortium name="Mycorrhizal Genomics Consortium"/>
            <person name="Kohler A."/>
            <person name="Kuo A."/>
            <person name="Nagy L.G."/>
            <person name="Floudas D."/>
            <person name="Copeland A."/>
            <person name="Barry K.W."/>
            <person name="Cichocki N."/>
            <person name="Veneault-Fourrey C."/>
            <person name="LaButti K."/>
            <person name="Lindquist E.A."/>
            <person name="Lipzen A."/>
            <person name="Lundell T."/>
            <person name="Morin E."/>
            <person name="Murat C."/>
            <person name="Riley R."/>
            <person name="Ohm R."/>
            <person name="Sun H."/>
            <person name="Tunlid A."/>
            <person name="Henrissat B."/>
            <person name="Grigoriev I.V."/>
            <person name="Hibbett D.S."/>
            <person name="Martin F."/>
        </authorList>
    </citation>
    <scope>NUCLEOTIDE SEQUENCE [LARGE SCALE GENOMIC DNA]</scope>
    <source>
        <strain evidence="9 10">Koide BX008</strain>
    </source>
</reference>
<evidence type="ECO:0000256" key="2">
    <source>
        <dbReference type="ARBA" id="ARBA00022692"/>
    </source>
</evidence>
<feature type="compositionally biased region" description="Basic and acidic residues" evidence="5">
    <location>
        <begin position="755"/>
        <end position="765"/>
    </location>
</feature>
<evidence type="ECO:0000256" key="4">
    <source>
        <dbReference type="ARBA" id="ARBA00023136"/>
    </source>
</evidence>
<feature type="region of interest" description="Disordered" evidence="5">
    <location>
        <begin position="735"/>
        <end position="854"/>
    </location>
</feature>
<feature type="transmembrane region" description="Helical" evidence="6">
    <location>
        <begin position="126"/>
        <end position="145"/>
    </location>
</feature>
<dbReference type="Proteomes" id="UP000054549">
    <property type="component" value="Unassembled WGS sequence"/>
</dbReference>
<feature type="compositionally biased region" description="Basic and acidic residues" evidence="5">
    <location>
        <begin position="398"/>
        <end position="412"/>
    </location>
</feature>
<feature type="region of interest" description="Disordered" evidence="5">
    <location>
        <begin position="440"/>
        <end position="459"/>
    </location>
</feature>
<dbReference type="GO" id="GO:0016020">
    <property type="term" value="C:membrane"/>
    <property type="evidence" value="ECO:0007669"/>
    <property type="project" value="UniProtKB-SubCell"/>
</dbReference>
<evidence type="ECO:0000256" key="1">
    <source>
        <dbReference type="ARBA" id="ARBA00004141"/>
    </source>
</evidence>
<feature type="transmembrane region" description="Helical" evidence="6">
    <location>
        <begin position="259"/>
        <end position="276"/>
    </location>
</feature>
<feature type="compositionally biased region" description="Basic and acidic residues" evidence="5">
    <location>
        <begin position="833"/>
        <end position="854"/>
    </location>
</feature>
<evidence type="ECO:0000313" key="9">
    <source>
        <dbReference type="EMBL" id="KIL71819.1"/>
    </source>
</evidence>
<feature type="region of interest" description="Disordered" evidence="5">
    <location>
        <begin position="381"/>
        <end position="419"/>
    </location>
</feature>
<name>A0A0C2TWH6_AMAMK</name>
<feature type="compositionally biased region" description="Low complexity" evidence="5">
    <location>
        <begin position="514"/>
        <end position="531"/>
    </location>
</feature>
<feature type="domain" description="TM7S3/TM198-like" evidence="8">
    <location>
        <begin position="142"/>
        <end position="333"/>
    </location>
</feature>
<gene>
    <name evidence="9" type="ORF">M378DRAFT_65043</name>
</gene>
<evidence type="ECO:0000259" key="8">
    <source>
        <dbReference type="Pfam" id="PF13886"/>
    </source>
</evidence>
<dbReference type="EMBL" id="KN818222">
    <property type="protein sequence ID" value="KIL71819.1"/>
    <property type="molecule type" value="Genomic_DNA"/>
</dbReference>
<feature type="transmembrane region" description="Helical" evidence="6">
    <location>
        <begin position="94"/>
        <end position="114"/>
    </location>
</feature>
<feature type="transmembrane region" description="Helical" evidence="6">
    <location>
        <begin position="151"/>
        <end position="171"/>
    </location>
</feature>
<dbReference type="Pfam" id="PF13886">
    <property type="entry name" value="TM7S3_TM198"/>
    <property type="match status" value="1"/>
</dbReference>
<feature type="compositionally biased region" description="Basic and acidic residues" evidence="5">
    <location>
        <begin position="813"/>
        <end position="826"/>
    </location>
</feature>
<dbReference type="AlphaFoldDB" id="A0A0C2TWH6"/>
<protein>
    <recommendedName>
        <fullName evidence="8">TM7S3/TM198-like domain-containing protein</fullName>
    </recommendedName>
</protein>
<feature type="transmembrane region" description="Helical" evidence="6">
    <location>
        <begin position="318"/>
        <end position="336"/>
    </location>
</feature>
<dbReference type="OrthoDB" id="102260at2759"/>
<feature type="compositionally biased region" description="Basic and acidic residues" evidence="5">
    <location>
        <begin position="631"/>
        <end position="648"/>
    </location>
</feature>
<feature type="compositionally biased region" description="Low complexity" evidence="5">
    <location>
        <begin position="677"/>
        <end position="691"/>
    </location>
</feature>
<proteinExistence type="predicted"/>
<dbReference type="STRING" id="946122.A0A0C2TWH6"/>
<feature type="signal peptide" evidence="7">
    <location>
        <begin position="1"/>
        <end position="21"/>
    </location>
</feature>
<keyword evidence="3 6" id="KW-1133">Transmembrane helix</keyword>
<feature type="transmembrane region" description="Helical" evidence="6">
    <location>
        <begin position="206"/>
        <end position="224"/>
    </location>
</feature>
<comment type="subcellular location">
    <subcellularLocation>
        <location evidence="1">Membrane</location>
        <topology evidence="1">Multi-pass membrane protein</topology>
    </subcellularLocation>
</comment>
<keyword evidence="2 6" id="KW-0812">Transmembrane</keyword>
<evidence type="ECO:0000313" key="10">
    <source>
        <dbReference type="Proteomes" id="UP000054549"/>
    </source>
</evidence>
<feature type="transmembrane region" description="Helical" evidence="6">
    <location>
        <begin position="288"/>
        <end position="306"/>
    </location>
</feature>
<sequence>MGLQWLSLALALVLLPVFSQAQSSRSATLTTPPVSLSLTTGSVTITVATHSGNQTSQYVTVIPAVYNVSIPLSTSATPTSSATATASSSTDTPILATVIDPAFGVLGVLLILTGLPSAFWGHKNRWHAGVFPLYISLLILVSRTSFFLTGFYTFALCCAVLIIKFGVIPAINPPSKTLLGMFVLASSIAGIAGGAIAIFFWKGARYGIGAWGGFSLALWVQCFHDGGVIRPLGFRWILYIGCAVLGFTLSTIPKIHYHVLLLSTAFMGSSAFMLGIDCYTTAGLKEFYIWNLGFSSLFPKFVNRGIQFPVSQAMQIELGLIAAMALTGIALQFRILTVLQKKLREIAQERRILDTEAEATASHRFAHLDEERDEWEKDHPSLAKFGRNDSTTTSTPLIKERDLSPVPGERRSSSYTLVDGRPRFHSGVSDLKIATVPEDGPSRIVSKQSPGALPTLDLGRGIEENVPDTFIAKDELNKKVATPIELEDLRRKEELMAEIQTLRRSIEALKSDTPAPSSSSESRRPSLASRRTLSIDAASALQSAPTHLRPPRETDPRSRAYSMELSSFGRVRSFGDMGRSTNTPLRDEEWEAYIQERKLLQPPAGITPPIATTPIAPRIPIPSAVQEALSERKRRESTLGIIERRTDSSEDAPVAHHNRSSSGGNPGVIILPPKKPPVAATAPQKPTAPRTLTFEELNERHREKMRDLQAPLTQAQREHAELEAAKQRWERARALEKQAVTRRQAEKAAQLGKKKREETEGDKKHNSLSPQDPRRRHTHSRSLSADKLGGSHSRRLSVMKVEDWQRYQQDAEMGIRADSSGERRDSQSIPFPDTRRLRDSYQGRERRKSREPLS</sequence>
<evidence type="ECO:0000256" key="7">
    <source>
        <dbReference type="SAM" id="SignalP"/>
    </source>
</evidence>
<keyword evidence="7" id="KW-0732">Signal</keyword>
<dbReference type="PANTHER" id="PTHR39469:SF1">
    <property type="entry name" value="DUF4203 DOMAIN-CONTAINING PROTEIN"/>
    <property type="match status" value="1"/>
</dbReference>
<accession>A0A0C2TWH6</accession>
<feature type="region of interest" description="Disordered" evidence="5">
    <location>
        <begin position="506"/>
        <end position="559"/>
    </location>
</feature>
<organism evidence="9 10">
    <name type="scientific">Amanita muscaria (strain Koide BX008)</name>
    <dbReference type="NCBI Taxonomy" id="946122"/>
    <lineage>
        <taxon>Eukaryota</taxon>
        <taxon>Fungi</taxon>
        <taxon>Dikarya</taxon>
        <taxon>Basidiomycota</taxon>
        <taxon>Agaricomycotina</taxon>
        <taxon>Agaricomycetes</taxon>
        <taxon>Agaricomycetidae</taxon>
        <taxon>Agaricales</taxon>
        <taxon>Pluteineae</taxon>
        <taxon>Amanitaceae</taxon>
        <taxon>Amanita</taxon>
    </lineage>
</organism>
<evidence type="ECO:0000256" key="6">
    <source>
        <dbReference type="SAM" id="Phobius"/>
    </source>
</evidence>
<dbReference type="HOGENOM" id="CLU_010250_0_0_1"/>
<dbReference type="InParanoid" id="A0A0C2TWH6"/>
<keyword evidence="4 6" id="KW-0472">Membrane</keyword>
<feature type="region of interest" description="Disordered" evidence="5">
    <location>
        <begin position="631"/>
        <end position="692"/>
    </location>
</feature>
<evidence type="ECO:0000256" key="5">
    <source>
        <dbReference type="SAM" id="MobiDB-lite"/>
    </source>
</evidence>
<feature type="transmembrane region" description="Helical" evidence="6">
    <location>
        <begin position="178"/>
        <end position="200"/>
    </location>
</feature>